<dbReference type="AlphaFoldDB" id="A0A1I8AUF9"/>
<name>A0A1I8AUF9_9BILA</name>
<protein>
    <submittedName>
        <fullName evidence="2">Uncharacterized protein</fullName>
    </submittedName>
</protein>
<evidence type="ECO:0000313" key="2">
    <source>
        <dbReference type="WBParaSite" id="L893_g9293.t1"/>
    </source>
</evidence>
<dbReference type="WBParaSite" id="L893_g9293.t1">
    <property type="protein sequence ID" value="L893_g9293.t1"/>
    <property type="gene ID" value="L893_g9293"/>
</dbReference>
<accession>A0A1I8AUF9</accession>
<sequence length="68" mass="7420">MVAVCNTPRTSTGYDPILRYTRAFSSPNGWSISLTNLSWNASFKGERAVVIGVLFNTAQGLVTIAKRL</sequence>
<organism evidence="1 2">
    <name type="scientific">Steinernema glaseri</name>
    <dbReference type="NCBI Taxonomy" id="37863"/>
    <lineage>
        <taxon>Eukaryota</taxon>
        <taxon>Metazoa</taxon>
        <taxon>Ecdysozoa</taxon>
        <taxon>Nematoda</taxon>
        <taxon>Chromadorea</taxon>
        <taxon>Rhabditida</taxon>
        <taxon>Tylenchina</taxon>
        <taxon>Panagrolaimomorpha</taxon>
        <taxon>Strongyloidoidea</taxon>
        <taxon>Steinernematidae</taxon>
        <taxon>Steinernema</taxon>
    </lineage>
</organism>
<keyword evidence="1" id="KW-1185">Reference proteome</keyword>
<dbReference type="Proteomes" id="UP000095287">
    <property type="component" value="Unplaced"/>
</dbReference>
<evidence type="ECO:0000313" key="1">
    <source>
        <dbReference type="Proteomes" id="UP000095287"/>
    </source>
</evidence>
<reference evidence="2" key="1">
    <citation type="submission" date="2016-11" db="UniProtKB">
        <authorList>
            <consortium name="WormBaseParasite"/>
        </authorList>
    </citation>
    <scope>IDENTIFICATION</scope>
</reference>
<proteinExistence type="predicted"/>